<reference evidence="9 15" key="4">
    <citation type="submission" date="2020-09" db="EMBL/GenBank/DDBJ databases">
        <authorList>
            <person name="Ashkenazy H."/>
        </authorList>
    </citation>
    <scope>NUCLEOTIDE SEQUENCE [LARGE SCALE GENOMIC DNA]</scope>
    <source>
        <strain evidence="15">cv. Cdm-0</strain>
    </source>
</reference>
<dbReference type="PIRSF" id="PIRSF037637">
    <property type="entry name" value="HDAC_SAP18"/>
    <property type="match status" value="1"/>
</dbReference>
<comment type="function">
    <text evidence="6">Involved in the tethering of the SIN3 complex to core histone proteins.</text>
</comment>
<proteinExistence type="inferred from homology"/>
<dbReference type="PANTHER" id="PTHR13082:SF0">
    <property type="entry name" value="HISTONE DEACETYLASE COMPLEX SUBUNIT SAP18"/>
    <property type="match status" value="1"/>
</dbReference>
<evidence type="ECO:0000256" key="3">
    <source>
        <dbReference type="ARBA" id="ARBA00022491"/>
    </source>
</evidence>
<dbReference type="PANTHER" id="PTHR13082">
    <property type="entry name" value="SAP18"/>
    <property type="match status" value="1"/>
</dbReference>
<evidence type="ECO:0000256" key="2">
    <source>
        <dbReference type="ARBA" id="ARBA00017426"/>
    </source>
</evidence>
<feature type="compositionally biased region" description="Basic and acidic residues" evidence="7">
    <location>
        <begin position="28"/>
        <end position="38"/>
    </location>
</feature>
<dbReference type="EMBL" id="LUHQ01000002">
    <property type="protein sequence ID" value="OAP10590.1"/>
    <property type="molecule type" value="Genomic_DNA"/>
</dbReference>
<evidence type="ECO:0000313" key="14">
    <source>
        <dbReference type="Proteomes" id="UP000434276"/>
    </source>
</evidence>
<evidence type="ECO:0000313" key="11">
    <source>
        <dbReference type="EMBL" id="VYS55632.1"/>
    </source>
</evidence>
<dbReference type="Pfam" id="PF06487">
    <property type="entry name" value="SAP18"/>
    <property type="match status" value="1"/>
</dbReference>
<sequence>MAEAARRQGGGRPLPPPPRGVNQQPPRPKPEPVDREKTCPLLLRVFTKSGGHHTSEDYAVRGKEPKDEVQIYTWKDASLRELTDLVKEVSVAARRRNARLSFAFVYPNNKGGYNVREVGETMAYPNRKQPDDSKTLSELPFEIGDYLDVAIY</sequence>
<dbReference type="EMBL" id="CACRSJ010000105">
    <property type="protein sequence ID" value="VYS55632.1"/>
    <property type="molecule type" value="Genomic_DNA"/>
</dbReference>
<dbReference type="Proteomes" id="UP000426265">
    <property type="component" value="Unassembled WGS sequence"/>
</dbReference>
<name>A0A178VW39_ARATH</name>
<organism evidence="10 12">
    <name type="scientific">Arabidopsis thaliana</name>
    <name type="common">Mouse-ear cress</name>
    <dbReference type="NCBI Taxonomy" id="3702"/>
    <lineage>
        <taxon>Eukaryota</taxon>
        <taxon>Viridiplantae</taxon>
        <taxon>Streptophyta</taxon>
        <taxon>Embryophyta</taxon>
        <taxon>Tracheophyta</taxon>
        <taxon>Spermatophyta</taxon>
        <taxon>Magnoliopsida</taxon>
        <taxon>eudicotyledons</taxon>
        <taxon>Gunneridae</taxon>
        <taxon>Pentapetalae</taxon>
        <taxon>rosids</taxon>
        <taxon>malvids</taxon>
        <taxon>Brassicales</taxon>
        <taxon>Brassicaceae</taxon>
        <taxon>Camelineae</taxon>
        <taxon>Arabidopsis</taxon>
    </lineage>
</organism>
<keyword evidence="5 6" id="KW-0804">Transcription</keyword>
<dbReference type="OrthoDB" id="440566at2759"/>
<evidence type="ECO:0000256" key="6">
    <source>
        <dbReference type="PIRNR" id="PIRNR037637"/>
    </source>
</evidence>
<dbReference type="EMBL" id="LR881467">
    <property type="protein sequence ID" value="CAD5321472.1"/>
    <property type="molecule type" value="Genomic_DNA"/>
</dbReference>
<dbReference type="FunFam" id="3.10.20.550:FF:000001">
    <property type="entry name" value="Histone deacetylase complex subunit SAP18"/>
    <property type="match status" value="1"/>
</dbReference>
<protein>
    <recommendedName>
        <fullName evidence="2 6">Histone deacetylase complex subunit SAP18</fullName>
    </recommendedName>
</protein>
<dbReference type="Gene3D" id="3.10.20.550">
    <property type="entry name" value="ASAP complex, SAP18 subunit"/>
    <property type="match status" value="1"/>
</dbReference>
<accession>A0A5S9X7B0</accession>
<reference evidence="12" key="1">
    <citation type="journal article" date="2016" name="Proc. Natl. Acad. Sci. U.S.A.">
        <title>Chromosome-level assembly of Arabidopsis thaliana Ler reveals the extent of translocation and inversion polymorphisms.</title>
        <authorList>
            <person name="Zapata L."/>
            <person name="Ding J."/>
            <person name="Willing E.M."/>
            <person name="Hartwig B."/>
            <person name="Bezdan D."/>
            <person name="Jiao W.B."/>
            <person name="Patel V."/>
            <person name="Velikkakam James G."/>
            <person name="Koornneef M."/>
            <person name="Ossowski S."/>
            <person name="Schneeberger K."/>
        </authorList>
    </citation>
    <scope>NUCLEOTIDE SEQUENCE [LARGE SCALE GENOMIC DNA]</scope>
    <source>
        <strain evidence="12">cv. Landsberg erecta</strain>
    </source>
</reference>
<dbReference type="Proteomes" id="UP000078284">
    <property type="component" value="Chromosome 2"/>
</dbReference>
<dbReference type="InterPro" id="IPR042534">
    <property type="entry name" value="SAP18_sf"/>
</dbReference>
<keyword evidence="4 6" id="KW-0805">Transcription regulation</keyword>
<dbReference type="Proteomes" id="UP000516314">
    <property type="component" value="Chromosome 2"/>
</dbReference>
<gene>
    <name evidence="10" type="ordered locus">AXX17_At2g43230</name>
    <name evidence="11" type="ORF">AN1_LOCUS11086</name>
    <name evidence="9" type="ORF">AT9943_LOCUS9536</name>
    <name evidence="8" type="ORF">C24_LOCUS10921</name>
</gene>
<dbReference type="ExpressionAtlas" id="A0A178VW39">
    <property type="expression patterns" value="baseline and differential"/>
</dbReference>
<dbReference type="KEGG" id="ath:AT2G45640"/>
<feature type="region of interest" description="Disordered" evidence="7">
    <location>
        <begin position="1"/>
        <end position="38"/>
    </location>
</feature>
<evidence type="ECO:0000256" key="7">
    <source>
        <dbReference type="SAM" id="MobiDB-lite"/>
    </source>
</evidence>
<dbReference type="InterPro" id="IPR017250">
    <property type="entry name" value="Hist_deAcase_cplx_SAP18"/>
</dbReference>
<dbReference type="AlphaFoldDB" id="A0A178VW39"/>
<evidence type="ECO:0000313" key="8">
    <source>
        <dbReference type="EMBL" id="CAA0377102.1"/>
    </source>
</evidence>
<reference evidence="11 13" key="3">
    <citation type="submission" date="2019-11" db="EMBL/GenBank/DDBJ databases">
        <authorList>
            <person name="Jiao W.-B."/>
            <person name="Schneeberger K."/>
        </authorList>
    </citation>
    <scope>NUCLEOTIDE SEQUENCE [LARGE SCALE GENOMIC DNA]</scope>
    <source>
        <strain evidence="13">cv. An-1</strain>
        <strain evidence="14">cv. C24</strain>
    </source>
</reference>
<evidence type="ECO:0000313" key="12">
    <source>
        <dbReference type="Proteomes" id="UP000078284"/>
    </source>
</evidence>
<keyword evidence="3 6" id="KW-0678">Repressor</keyword>
<evidence type="ECO:0000313" key="10">
    <source>
        <dbReference type="EMBL" id="OAP10590.1"/>
    </source>
</evidence>
<dbReference type="OMA" id="TYRMREI"/>
<evidence type="ECO:0000256" key="1">
    <source>
        <dbReference type="ARBA" id="ARBA00009143"/>
    </source>
</evidence>
<dbReference type="InterPro" id="IPR010516">
    <property type="entry name" value="SAP18"/>
</dbReference>
<evidence type="ECO:0000313" key="15">
    <source>
        <dbReference type="Proteomes" id="UP000516314"/>
    </source>
</evidence>
<dbReference type="EMBL" id="CACSHJ010000088">
    <property type="protein sequence ID" value="CAA0377102.1"/>
    <property type="molecule type" value="Genomic_DNA"/>
</dbReference>
<accession>A0A178VW39</accession>
<evidence type="ECO:0000313" key="9">
    <source>
        <dbReference type="EMBL" id="CAD5321472.1"/>
    </source>
</evidence>
<evidence type="ECO:0000256" key="5">
    <source>
        <dbReference type="ARBA" id="ARBA00023163"/>
    </source>
</evidence>
<evidence type="ECO:0000313" key="13">
    <source>
        <dbReference type="Proteomes" id="UP000426265"/>
    </source>
</evidence>
<dbReference type="GO" id="GO:0003714">
    <property type="term" value="F:transcription corepressor activity"/>
    <property type="evidence" value="ECO:0007669"/>
    <property type="project" value="InterPro"/>
</dbReference>
<dbReference type="Proteomes" id="UP000434276">
    <property type="component" value="Unassembled WGS sequence"/>
</dbReference>
<dbReference type="SMR" id="A0A178VW39"/>
<reference evidence="10" key="2">
    <citation type="submission" date="2016-03" db="EMBL/GenBank/DDBJ databases">
        <title>Full-length assembly of Arabidopsis thaliana Ler reveals the complement of translocations and inversions.</title>
        <authorList>
            <person name="Zapata L."/>
            <person name="Schneeberger K."/>
            <person name="Ossowski S."/>
        </authorList>
    </citation>
    <scope>NUCLEOTIDE SEQUENCE [LARGE SCALE GENOMIC DNA]</scope>
    <source>
        <tissue evidence="10">Leaf</tissue>
    </source>
</reference>
<evidence type="ECO:0000256" key="4">
    <source>
        <dbReference type="ARBA" id="ARBA00023015"/>
    </source>
</evidence>
<comment type="similarity">
    <text evidence="1 6">Belongs to the SAP18 family.</text>
</comment>